<dbReference type="EnsemblPlants" id="KEH22040">
    <property type="protein sequence ID" value="KEH22040"/>
    <property type="gene ID" value="MTR_7g029295"/>
</dbReference>
<reference evidence="1 3" key="2">
    <citation type="journal article" date="2014" name="BMC Genomics">
        <title>An improved genome release (version Mt4.0) for the model legume Medicago truncatula.</title>
        <authorList>
            <person name="Tang H."/>
            <person name="Krishnakumar V."/>
            <person name="Bidwell S."/>
            <person name="Rosen B."/>
            <person name="Chan A."/>
            <person name="Zhou S."/>
            <person name="Gentzbittel L."/>
            <person name="Childs K.L."/>
            <person name="Yandell M."/>
            <person name="Gundlach H."/>
            <person name="Mayer K.F."/>
            <person name="Schwartz D.C."/>
            <person name="Town C.D."/>
        </authorList>
    </citation>
    <scope>GENOME REANNOTATION</scope>
    <source>
        <strain evidence="1">A17</strain>
        <strain evidence="2 3">cv. Jemalong A17</strain>
    </source>
</reference>
<dbReference type="EMBL" id="CM001223">
    <property type="protein sequence ID" value="KEH22040.1"/>
    <property type="molecule type" value="Genomic_DNA"/>
</dbReference>
<organism evidence="1 3">
    <name type="scientific">Medicago truncatula</name>
    <name type="common">Barrel medic</name>
    <name type="synonym">Medicago tribuloides</name>
    <dbReference type="NCBI Taxonomy" id="3880"/>
    <lineage>
        <taxon>Eukaryota</taxon>
        <taxon>Viridiplantae</taxon>
        <taxon>Streptophyta</taxon>
        <taxon>Embryophyta</taxon>
        <taxon>Tracheophyta</taxon>
        <taxon>Spermatophyta</taxon>
        <taxon>Magnoliopsida</taxon>
        <taxon>eudicotyledons</taxon>
        <taxon>Gunneridae</taxon>
        <taxon>Pentapetalae</taxon>
        <taxon>rosids</taxon>
        <taxon>fabids</taxon>
        <taxon>Fabales</taxon>
        <taxon>Fabaceae</taxon>
        <taxon>Papilionoideae</taxon>
        <taxon>50 kb inversion clade</taxon>
        <taxon>NPAAA clade</taxon>
        <taxon>Hologalegina</taxon>
        <taxon>IRL clade</taxon>
        <taxon>Trifolieae</taxon>
        <taxon>Medicago</taxon>
    </lineage>
</organism>
<protein>
    <submittedName>
        <fullName evidence="1 2">Uncharacterized protein</fullName>
    </submittedName>
</protein>
<evidence type="ECO:0000313" key="1">
    <source>
        <dbReference type="EMBL" id="KEH22040.1"/>
    </source>
</evidence>
<name>A0A072U859_MEDTR</name>
<reference evidence="2" key="3">
    <citation type="submission" date="2015-04" db="UniProtKB">
        <authorList>
            <consortium name="EnsemblPlants"/>
        </authorList>
    </citation>
    <scope>IDENTIFICATION</scope>
    <source>
        <strain evidence="2">cv. Jemalong A17</strain>
    </source>
</reference>
<dbReference type="Proteomes" id="UP000002051">
    <property type="component" value="Unassembled WGS sequence"/>
</dbReference>
<evidence type="ECO:0000313" key="3">
    <source>
        <dbReference type="Proteomes" id="UP000002051"/>
    </source>
</evidence>
<sequence length="111" mass="12524">MKQPEIVCKRLMEQQYLSSGPSLGRTRGRVYGTTNFVSVGFCPVRLDFWPTLKHCFLVVIVTPDANDDKTNEINQPIDDRTLCMTFSKGYSTSKEVNACPHEHSSIGRDIV</sequence>
<proteinExistence type="predicted"/>
<keyword evidence="3" id="KW-1185">Reference proteome</keyword>
<evidence type="ECO:0000313" key="2">
    <source>
        <dbReference type="EnsemblPlants" id="KEH22040"/>
    </source>
</evidence>
<gene>
    <name evidence="1" type="ordered locus">MTR_7g029295</name>
</gene>
<dbReference type="HOGENOM" id="CLU_2162186_0_0_1"/>
<reference evidence="1 3" key="1">
    <citation type="journal article" date="2011" name="Nature">
        <title>The Medicago genome provides insight into the evolution of rhizobial symbioses.</title>
        <authorList>
            <person name="Young N.D."/>
            <person name="Debelle F."/>
            <person name="Oldroyd G.E."/>
            <person name="Geurts R."/>
            <person name="Cannon S.B."/>
            <person name="Udvardi M.K."/>
            <person name="Benedito V.A."/>
            <person name="Mayer K.F."/>
            <person name="Gouzy J."/>
            <person name="Schoof H."/>
            <person name="Van de Peer Y."/>
            <person name="Proost S."/>
            <person name="Cook D.R."/>
            <person name="Meyers B.C."/>
            <person name="Spannagl M."/>
            <person name="Cheung F."/>
            <person name="De Mita S."/>
            <person name="Krishnakumar V."/>
            <person name="Gundlach H."/>
            <person name="Zhou S."/>
            <person name="Mudge J."/>
            <person name="Bharti A.K."/>
            <person name="Murray J.D."/>
            <person name="Naoumkina M.A."/>
            <person name="Rosen B."/>
            <person name="Silverstein K.A."/>
            <person name="Tang H."/>
            <person name="Rombauts S."/>
            <person name="Zhao P.X."/>
            <person name="Zhou P."/>
            <person name="Barbe V."/>
            <person name="Bardou P."/>
            <person name="Bechner M."/>
            <person name="Bellec A."/>
            <person name="Berger A."/>
            <person name="Berges H."/>
            <person name="Bidwell S."/>
            <person name="Bisseling T."/>
            <person name="Choisne N."/>
            <person name="Couloux A."/>
            <person name="Denny R."/>
            <person name="Deshpande S."/>
            <person name="Dai X."/>
            <person name="Doyle J.J."/>
            <person name="Dudez A.M."/>
            <person name="Farmer A.D."/>
            <person name="Fouteau S."/>
            <person name="Franken C."/>
            <person name="Gibelin C."/>
            <person name="Gish J."/>
            <person name="Goldstein S."/>
            <person name="Gonzalez A.J."/>
            <person name="Green P.J."/>
            <person name="Hallab A."/>
            <person name="Hartog M."/>
            <person name="Hua A."/>
            <person name="Humphray S.J."/>
            <person name="Jeong D.H."/>
            <person name="Jing Y."/>
            <person name="Jocker A."/>
            <person name="Kenton S.M."/>
            <person name="Kim D.J."/>
            <person name="Klee K."/>
            <person name="Lai H."/>
            <person name="Lang C."/>
            <person name="Lin S."/>
            <person name="Macmil S.L."/>
            <person name="Magdelenat G."/>
            <person name="Matthews L."/>
            <person name="McCorrison J."/>
            <person name="Monaghan E.L."/>
            <person name="Mun J.H."/>
            <person name="Najar F.Z."/>
            <person name="Nicholson C."/>
            <person name="Noirot C."/>
            <person name="O'Bleness M."/>
            <person name="Paule C.R."/>
            <person name="Poulain J."/>
            <person name="Prion F."/>
            <person name="Qin B."/>
            <person name="Qu C."/>
            <person name="Retzel E.F."/>
            <person name="Riddle C."/>
            <person name="Sallet E."/>
            <person name="Samain S."/>
            <person name="Samson N."/>
            <person name="Sanders I."/>
            <person name="Saurat O."/>
            <person name="Scarpelli C."/>
            <person name="Schiex T."/>
            <person name="Segurens B."/>
            <person name="Severin A.J."/>
            <person name="Sherrier D.J."/>
            <person name="Shi R."/>
            <person name="Sims S."/>
            <person name="Singer S.R."/>
            <person name="Sinharoy S."/>
            <person name="Sterck L."/>
            <person name="Viollet A."/>
            <person name="Wang B.B."/>
            <person name="Wang K."/>
            <person name="Wang M."/>
            <person name="Wang X."/>
            <person name="Warfsmann J."/>
            <person name="Weissenbach J."/>
            <person name="White D.D."/>
            <person name="White J.D."/>
            <person name="Wiley G.B."/>
            <person name="Wincker P."/>
            <person name="Xing Y."/>
            <person name="Yang L."/>
            <person name="Yao Z."/>
            <person name="Ying F."/>
            <person name="Zhai J."/>
            <person name="Zhou L."/>
            <person name="Zuber A."/>
            <person name="Denarie J."/>
            <person name="Dixon R.A."/>
            <person name="May G.D."/>
            <person name="Schwartz D.C."/>
            <person name="Rogers J."/>
            <person name="Quetier F."/>
            <person name="Town C.D."/>
            <person name="Roe B.A."/>
        </authorList>
    </citation>
    <scope>NUCLEOTIDE SEQUENCE [LARGE SCALE GENOMIC DNA]</scope>
    <source>
        <strain evidence="1">A17</strain>
        <strain evidence="2 3">cv. Jemalong A17</strain>
    </source>
</reference>
<dbReference type="AlphaFoldDB" id="A0A072U859"/>
<accession>A0A072U859</accession>